<evidence type="ECO:0000313" key="1">
    <source>
        <dbReference type="EMBL" id="JAD42856.1"/>
    </source>
</evidence>
<reference evidence="1" key="1">
    <citation type="submission" date="2014-09" db="EMBL/GenBank/DDBJ databases">
        <authorList>
            <person name="Magalhaes I.L.F."/>
            <person name="Oliveira U."/>
            <person name="Santos F.R."/>
            <person name="Vidigal T.H.D.A."/>
            <person name="Brescovit A.D."/>
            <person name="Santos A.J."/>
        </authorList>
    </citation>
    <scope>NUCLEOTIDE SEQUENCE</scope>
    <source>
        <tissue evidence="1">Shoot tissue taken approximately 20 cm above the soil surface</tissue>
    </source>
</reference>
<protein>
    <submittedName>
        <fullName evidence="1">Uncharacterized protein</fullName>
    </submittedName>
</protein>
<organism evidence="1">
    <name type="scientific">Arundo donax</name>
    <name type="common">Giant reed</name>
    <name type="synonym">Donax arundinaceus</name>
    <dbReference type="NCBI Taxonomy" id="35708"/>
    <lineage>
        <taxon>Eukaryota</taxon>
        <taxon>Viridiplantae</taxon>
        <taxon>Streptophyta</taxon>
        <taxon>Embryophyta</taxon>
        <taxon>Tracheophyta</taxon>
        <taxon>Spermatophyta</taxon>
        <taxon>Magnoliopsida</taxon>
        <taxon>Liliopsida</taxon>
        <taxon>Poales</taxon>
        <taxon>Poaceae</taxon>
        <taxon>PACMAD clade</taxon>
        <taxon>Arundinoideae</taxon>
        <taxon>Arundineae</taxon>
        <taxon>Arundo</taxon>
    </lineage>
</organism>
<accession>A0A0A8ZVK4</accession>
<reference evidence="1" key="2">
    <citation type="journal article" date="2015" name="Data Brief">
        <title>Shoot transcriptome of the giant reed, Arundo donax.</title>
        <authorList>
            <person name="Barrero R.A."/>
            <person name="Guerrero F.D."/>
            <person name="Moolhuijzen P."/>
            <person name="Goolsby J.A."/>
            <person name="Tidwell J."/>
            <person name="Bellgard S.E."/>
            <person name="Bellgard M.I."/>
        </authorList>
    </citation>
    <scope>NUCLEOTIDE SEQUENCE</scope>
    <source>
        <tissue evidence="1">Shoot tissue taken approximately 20 cm above the soil surface</tissue>
    </source>
</reference>
<dbReference type="EMBL" id="GBRH01255039">
    <property type="protein sequence ID" value="JAD42856.1"/>
    <property type="molecule type" value="Transcribed_RNA"/>
</dbReference>
<dbReference type="AlphaFoldDB" id="A0A0A8ZVK4"/>
<name>A0A0A8ZVK4_ARUDO</name>
<proteinExistence type="predicted"/>
<sequence length="25" mass="2748">MCIHTIPFKDTAHIGRAIARKLLAA</sequence>